<dbReference type="CDD" id="cd00761">
    <property type="entry name" value="Glyco_tranf_GTA_type"/>
    <property type="match status" value="1"/>
</dbReference>
<dbReference type="AlphaFoldDB" id="A0A7C4FE79"/>
<dbReference type="InterPro" id="IPR050834">
    <property type="entry name" value="Glycosyltransf_2"/>
</dbReference>
<organism evidence="2">
    <name type="scientific">Ignisphaera aggregans</name>
    <dbReference type="NCBI Taxonomy" id="334771"/>
    <lineage>
        <taxon>Archaea</taxon>
        <taxon>Thermoproteota</taxon>
        <taxon>Thermoprotei</taxon>
        <taxon>Desulfurococcales</taxon>
        <taxon>Desulfurococcaceae</taxon>
        <taxon>Ignisphaera</taxon>
    </lineage>
</organism>
<feature type="domain" description="Glycosyltransferase 2-like" evidence="1">
    <location>
        <begin position="7"/>
        <end position="55"/>
    </location>
</feature>
<dbReference type="InterPro" id="IPR001173">
    <property type="entry name" value="Glyco_trans_2-like"/>
</dbReference>
<dbReference type="EMBL" id="DTFF01000048">
    <property type="protein sequence ID" value="HGI87864.1"/>
    <property type="molecule type" value="Genomic_DNA"/>
</dbReference>
<gene>
    <name evidence="2" type="ORF">ENV14_05715</name>
</gene>
<keyword evidence="2" id="KW-0808">Transferase</keyword>
<dbReference type="SUPFAM" id="SSF53448">
    <property type="entry name" value="Nucleotide-diphospho-sugar transferases"/>
    <property type="match status" value="1"/>
</dbReference>
<evidence type="ECO:0000313" key="2">
    <source>
        <dbReference type="EMBL" id="HGI87864.1"/>
    </source>
</evidence>
<reference evidence="2" key="1">
    <citation type="journal article" date="2020" name="mSystems">
        <title>Genome- and Community-Level Interaction Insights into Carbon Utilization and Element Cycling Functions of Hydrothermarchaeota in Hydrothermal Sediment.</title>
        <authorList>
            <person name="Zhou Z."/>
            <person name="Liu Y."/>
            <person name="Xu W."/>
            <person name="Pan J."/>
            <person name="Luo Z.H."/>
            <person name="Li M."/>
        </authorList>
    </citation>
    <scope>NUCLEOTIDE SEQUENCE [LARGE SCALE GENOMIC DNA]</scope>
    <source>
        <strain evidence="2">SpSt-732</strain>
    </source>
</reference>
<dbReference type="PANTHER" id="PTHR43685">
    <property type="entry name" value="GLYCOSYLTRANSFERASE"/>
    <property type="match status" value="1"/>
</dbReference>
<dbReference type="GO" id="GO:0016740">
    <property type="term" value="F:transferase activity"/>
    <property type="evidence" value="ECO:0007669"/>
    <property type="project" value="UniProtKB-KW"/>
</dbReference>
<evidence type="ECO:0000259" key="1">
    <source>
        <dbReference type="Pfam" id="PF00535"/>
    </source>
</evidence>
<dbReference type="Gene3D" id="3.90.550.10">
    <property type="entry name" value="Spore Coat Polysaccharide Biosynthesis Protein SpsA, Chain A"/>
    <property type="match status" value="1"/>
</dbReference>
<dbReference type="PANTHER" id="PTHR43685:SF2">
    <property type="entry name" value="GLYCOSYLTRANSFERASE 2-LIKE DOMAIN-CONTAINING PROTEIN"/>
    <property type="match status" value="1"/>
</dbReference>
<name>A0A7C4FE79_9CREN</name>
<sequence length="56" mass="6224">MSYPKVSIVILIYNAKSTLGEVLDKAIRSALNQDYPNIEIIVADNNSSDGTYEYVN</sequence>
<dbReference type="InterPro" id="IPR029044">
    <property type="entry name" value="Nucleotide-diphossugar_trans"/>
</dbReference>
<protein>
    <submittedName>
        <fullName evidence="2">Glycosyltransferase family 2 protein</fullName>
    </submittedName>
</protein>
<accession>A0A7C4FE79</accession>
<proteinExistence type="predicted"/>
<comment type="caution">
    <text evidence="2">The sequence shown here is derived from an EMBL/GenBank/DDBJ whole genome shotgun (WGS) entry which is preliminary data.</text>
</comment>
<dbReference type="Pfam" id="PF00535">
    <property type="entry name" value="Glycos_transf_2"/>
    <property type="match status" value="1"/>
</dbReference>